<dbReference type="EMBL" id="AP015043">
    <property type="protein sequence ID" value="BAU00243.1"/>
    <property type="molecule type" value="Genomic_DNA"/>
</dbReference>
<protein>
    <recommendedName>
        <fullName evidence="3">B-like cyclin</fullName>
    </recommendedName>
</protein>
<keyword evidence="2" id="KW-1185">Reference proteome</keyword>
<evidence type="ECO:0008006" key="3">
    <source>
        <dbReference type="Google" id="ProtNLM"/>
    </source>
</evidence>
<organism evidence="1 2">
    <name type="scientific">Vigna angularis var. angularis</name>
    <dbReference type="NCBI Taxonomy" id="157739"/>
    <lineage>
        <taxon>Eukaryota</taxon>
        <taxon>Viridiplantae</taxon>
        <taxon>Streptophyta</taxon>
        <taxon>Embryophyta</taxon>
        <taxon>Tracheophyta</taxon>
        <taxon>Spermatophyta</taxon>
        <taxon>Magnoliopsida</taxon>
        <taxon>eudicotyledons</taxon>
        <taxon>Gunneridae</taxon>
        <taxon>Pentapetalae</taxon>
        <taxon>rosids</taxon>
        <taxon>fabids</taxon>
        <taxon>Fabales</taxon>
        <taxon>Fabaceae</taxon>
        <taxon>Papilionoideae</taxon>
        <taxon>50 kb inversion clade</taxon>
        <taxon>NPAAA clade</taxon>
        <taxon>indigoferoid/millettioid clade</taxon>
        <taxon>Phaseoleae</taxon>
        <taxon>Vigna</taxon>
    </lineage>
</organism>
<evidence type="ECO:0000313" key="1">
    <source>
        <dbReference type="EMBL" id="BAU00243.1"/>
    </source>
</evidence>
<proteinExistence type="predicted"/>
<name>A0A0S3T5M3_PHAAN</name>
<dbReference type="AlphaFoldDB" id="A0A0S3T5M3"/>
<evidence type="ECO:0000313" key="2">
    <source>
        <dbReference type="Proteomes" id="UP000291084"/>
    </source>
</evidence>
<sequence>MELLVLSTLEWKMNPVTPICFFQHFLTRLDLKRHLHWEFMCGVPTCSSFSHCRRRKRVSEPSSPDGVIDASFCCESSNDSWSVASLSVEPELKRRKDEDQQIRLPPVNRVSIDVLNIPR</sequence>
<dbReference type="Gene3D" id="1.10.472.10">
    <property type="entry name" value="Cyclin-like"/>
    <property type="match status" value="1"/>
</dbReference>
<dbReference type="Proteomes" id="UP000291084">
    <property type="component" value="Chromosome 10"/>
</dbReference>
<accession>A0A0S3T5M3</accession>
<gene>
    <name evidence="1" type="primary">Vigan.10G182100</name>
    <name evidence="1" type="ORF">VIGAN_10182100</name>
</gene>
<reference evidence="1 2" key="1">
    <citation type="journal article" date="2015" name="Sci. Rep.">
        <title>The power of single molecule real-time sequencing technology in the de novo assembly of a eukaryotic genome.</title>
        <authorList>
            <person name="Sakai H."/>
            <person name="Naito K."/>
            <person name="Ogiso-Tanaka E."/>
            <person name="Takahashi Y."/>
            <person name="Iseki K."/>
            <person name="Muto C."/>
            <person name="Satou K."/>
            <person name="Teruya K."/>
            <person name="Shiroma A."/>
            <person name="Shimoji M."/>
            <person name="Hirano T."/>
            <person name="Itoh T."/>
            <person name="Kaga A."/>
            <person name="Tomooka N."/>
        </authorList>
    </citation>
    <scope>NUCLEOTIDE SEQUENCE [LARGE SCALE GENOMIC DNA]</scope>
    <source>
        <strain evidence="2">cv. Shumari</strain>
    </source>
</reference>